<reference evidence="3" key="1">
    <citation type="submission" date="2013-07" db="EMBL/GenBank/DDBJ databases">
        <title>Sub-species coevolution in mutualistic symbiosis.</title>
        <authorList>
            <person name="Murfin K."/>
            <person name="Klassen J."/>
            <person name="Lee M."/>
            <person name="Forst S."/>
            <person name="Stock P."/>
            <person name="Goodrich-Blair H."/>
        </authorList>
    </citation>
    <scope>NUCLEOTIDE SEQUENCE [LARGE SCALE GENOMIC DNA]</scope>
    <source>
        <strain evidence="3">Kraussei Quebec</strain>
    </source>
</reference>
<gene>
    <name evidence="3" type="ORF">XBKQ1_2680028</name>
</gene>
<comment type="caution">
    <text evidence="3">The sequence shown here is derived from an EMBL/GenBank/DDBJ whole genome shotgun (WGS) entry which is preliminary data.</text>
</comment>
<dbReference type="InterPro" id="IPR027417">
    <property type="entry name" value="P-loop_NTPase"/>
</dbReference>
<evidence type="ECO:0000259" key="2">
    <source>
        <dbReference type="Pfam" id="PF18766"/>
    </source>
</evidence>
<dbReference type="Pfam" id="PF18766">
    <property type="entry name" value="SWI2_SNF2"/>
    <property type="match status" value="1"/>
</dbReference>
<dbReference type="Proteomes" id="UP000028500">
    <property type="component" value="Unassembled WGS sequence"/>
</dbReference>
<dbReference type="InterPro" id="IPR051268">
    <property type="entry name" value="Type-I_R_enzyme_R_subunit"/>
</dbReference>
<organism evidence="3 4">
    <name type="scientific">Xenorhabdus bovienii str. kraussei Quebec</name>
    <dbReference type="NCBI Taxonomy" id="1398203"/>
    <lineage>
        <taxon>Bacteria</taxon>
        <taxon>Pseudomonadati</taxon>
        <taxon>Pseudomonadota</taxon>
        <taxon>Gammaproteobacteria</taxon>
        <taxon>Enterobacterales</taxon>
        <taxon>Morganellaceae</taxon>
        <taxon>Xenorhabdus</taxon>
    </lineage>
</organism>
<dbReference type="PANTHER" id="PTHR30195:SF16">
    <property type="entry name" value="TYPE I RESTRICTION ENZYME ENDONUCLEASE SUBUNIT"/>
    <property type="match status" value="1"/>
</dbReference>
<protein>
    <recommendedName>
        <fullName evidence="2">SWI2/SNF2 ATPase domain-containing protein</fullName>
    </recommendedName>
</protein>
<dbReference type="InterPro" id="IPR040980">
    <property type="entry name" value="SWI2_SNF2"/>
</dbReference>
<proteinExistence type="predicted"/>
<accession>A0A077PLF4</accession>
<keyword evidence="1" id="KW-0680">Restriction system</keyword>
<evidence type="ECO:0000313" key="4">
    <source>
        <dbReference type="Proteomes" id="UP000028500"/>
    </source>
</evidence>
<keyword evidence="4" id="KW-1185">Reference proteome</keyword>
<dbReference type="EMBL" id="CBSY010000188">
    <property type="protein sequence ID" value="CDH20589.1"/>
    <property type="molecule type" value="Genomic_DNA"/>
</dbReference>
<dbReference type="PANTHER" id="PTHR30195">
    <property type="entry name" value="TYPE I SITE-SPECIFIC DEOXYRIBONUCLEASE PROTEIN SUBUNIT M AND R"/>
    <property type="match status" value="1"/>
</dbReference>
<feature type="domain" description="SWI2/SNF2 ATPase" evidence="2">
    <location>
        <begin position="7"/>
        <end position="101"/>
    </location>
</feature>
<name>A0A077PLF4_XENBV</name>
<evidence type="ECO:0000313" key="3">
    <source>
        <dbReference type="EMBL" id="CDH20589.1"/>
    </source>
</evidence>
<evidence type="ECO:0000256" key="1">
    <source>
        <dbReference type="ARBA" id="ARBA00022747"/>
    </source>
</evidence>
<dbReference type="RefSeq" id="WP_230579292.1">
    <property type="nucleotide sequence ID" value="NZ_CAWLZI010000250.1"/>
</dbReference>
<sequence>MNFILHSQFGDTHKAIVNFFENAQLFGFTGTPIFADNVNITNGIKQTTESLFDECLHKYVIVDAIRDENVLRFAVEYVGTYKRKESNNEIDIDVEDIDTKEVMESEIRLGKITDYILAHHNAKTRNREFTAMFCVGSGGNADRLL</sequence>
<dbReference type="Gene3D" id="3.40.50.300">
    <property type="entry name" value="P-loop containing nucleotide triphosphate hydrolases"/>
    <property type="match status" value="2"/>
</dbReference>
<dbReference type="GO" id="GO:0009307">
    <property type="term" value="P:DNA restriction-modification system"/>
    <property type="evidence" value="ECO:0007669"/>
    <property type="project" value="UniProtKB-KW"/>
</dbReference>
<dbReference type="AlphaFoldDB" id="A0A077PLF4"/>
<dbReference type="HOGENOM" id="CLU_1786168_0_0_6"/>